<evidence type="ECO:0000313" key="2">
    <source>
        <dbReference type="Proteomes" id="UP000800097"/>
    </source>
</evidence>
<proteinExistence type="predicted"/>
<organism evidence="1 2">
    <name type="scientific">Westerdykella ornata</name>
    <dbReference type="NCBI Taxonomy" id="318751"/>
    <lineage>
        <taxon>Eukaryota</taxon>
        <taxon>Fungi</taxon>
        <taxon>Dikarya</taxon>
        <taxon>Ascomycota</taxon>
        <taxon>Pezizomycotina</taxon>
        <taxon>Dothideomycetes</taxon>
        <taxon>Pleosporomycetidae</taxon>
        <taxon>Pleosporales</taxon>
        <taxon>Sporormiaceae</taxon>
        <taxon>Westerdykella</taxon>
    </lineage>
</organism>
<reference evidence="1" key="1">
    <citation type="journal article" date="2020" name="Stud. Mycol.">
        <title>101 Dothideomycetes genomes: a test case for predicting lifestyles and emergence of pathogens.</title>
        <authorList>
            <person name="Haridas S."/>
            <person name="Albert R."/>
            <person name="Binder M."/>
            <person name="Bloem J."/>
            <person name="Labutti K."/>
            <person name="Salamov A."/>
            <person name="Andreopoulos B."/>
            <person name="Baker S."/>
            <person name="Barry K."/>
            <person name="Bills G."/>
            <person name="Bluhm B."/>
            <person name="Cannon C."/>
            <person name="Castanera R."/>
            <person name="Culley D."/>
            <person name="Daum C."/>
            <person name="Ezra D."/>
            <person name="Gonzalez J."/>
            <person name="Henrissat B."/>
            <person name="Kuo A."/>
            <person name="Liang C."/>
            <person name="Lipzen A."/>
            <person name="Lutzoni F."/>
            <person name="Magnuson J."/>
            <person name="Mondo S."/>
            <person name="Nolan M."/>
            <person name="Ohm R."/>
            <person name="Pangilinan J."/>
            <person name="Park H.-J."/>
            <person name="Ramirez L."/>
            <person name="Alfaro M."/>
            <person name="Sun H."/>
            <person name="Tritt A."/>
            <person name="Yoshinaga Y."/>
            <person name="Zwiers L.-H."/>
            <person name="Turgeon B."/>
            <person name="Goodwin S."/>
            <person name="Spatafora J."/>
            <person name="Crous P."/>
            <person name="Grigoriev I."/>
        </authorList>
    </citation>
    <scope>NUCLEOTIDE SEQUENCE</scope>
    <source>
        <strain evidence="1">CBS 379.55</strain>
    </source>
</reference>
<dbReference type="EMBL" id="ML986532">
    <property type="protein sequence ID" value="KAF2271829.1"/>
    <property type="molecule type" value="Genomic_DNA"/>
</dbReference>
<sequence length="151" mass="17648">MDSDLRQAINTADIQTLRSALYEILKTVPGTSNVVKKKMGRPTASRARAESINRERERAVYYCSRCEQYLKGRQVLRNQCFYHPGKLQIKSNPTAWPDWQDDEEINMELNKQEFPECFFWTCCGEEGDGKKWCVQRRHPLNMVARVELDGE</sequence>
<dbReference type="PANTHER" id="PTHR38167:SF1">
    <property type="entry name" value="C2H2-TYPE DOMAIN-CONTAINING PROTEIN"/>
    <property type="match status" value="1"/>
</dbReference>
<evidence type="ECO:0008006" key="3">
    <source>
        <dbReference type="Google" id="ProtNLM"/>
    </source>
</evidence>
<evidence type="ECO:0000313" key="1">
    <source>
        <dbReference type="EMBL" id="KAF2271829.1"/>
    </source>
</evidence>
<dbReference type="RefSeq" id="XP_033649368.1">
    <property type="nucleotide sequence ID" value="XM_033794085.1"/>
</dbReference>
<dbReference type="PANTHER" id="PTHR38167">
    <property type="entry name" value="C2H2-TYPE DOMAIN-CONTAINING PROTEIN"/>
    <property type="match status" value="1"/>
</dbReference>
<dbReference type="AlphaFoldDB" id="A0A6A6J9D0"/>
<name>A0A6A6J9D0_WESOR</name>
<dbReference type="GeneID" id="54547260"/>
<dbReference type="OrthoDB" id="5422613at2759"/>
<accession>A0A6A6J9D0</accession>
<protein>
    <recommendedName>
        <fullName evidence="3">C2H2-type domain-containing protein</fullName>
    </recommendedName>
</protein>
<dbReference type="Proteomes" id="UP000800097">
    <property type="component" value="Unassembled WGS sequence"/>
</dbReference>
<keyword evidence="2" id="KW-1185">Reference proteome</keyword>
<gene>
    <name evidence="1" type="ORF">EI97DRAFT_244502</name>
</gene>